<protein>
    <submittedName>
        <fullName evidence="1">Uncharacterized protein</fullName>
    </submittedName>
</protein>
<dbReference type="Proteomes" id="UP001139981">
    <property type="component" value="Unassembled WGS sequence"/>
</dbReference>
<gene>
    <name evidence="1" type="ORF">IWW38_000887</name>
</gene>
<evidence type="ECO:0000313" key="2">
    <source>
        <dbReference type="Proteomes" id="UP001139981"/>
    </source>
</evidence>
<accession>A0ACC1M9S8</accession>
<name>A0ACC1M9S8_9FUNG</name>
<comment type="caution">
    <text evidence="1">The sequence shown here is derived from an EMBL/GenBank/DDBJ whole genome shotgun (WGS) entry which is preliminary data.</text>
</comment>
<evidence type="ECO:0000313" key="1">
    <source>
        <dbReference type="EMBL" id="KAJ2899643.1"/>
    </source>
</evidence>
<dbReference type="EMBL" id="JANBVB010000021">
    <property type="protein sequence ID" value="KAJ2899643.1"/>
    <property type="molecule type" value="Genomic_DNA"/>
</dbReference>
<organism evidence="1 2">
    <name type="scientific">Coemansia aciculifera</name>
    <dbReference type="NCBI Taxonomy" id="417176"/>
    <lineage>
        <taxon>Eukaryota</taxon>
        <taxon>Fungi</taxon>
        <taxon>Fungi incertae sedis</taxon>
        <taxon>Zoopagomycota</taxon>
        <taxon>Kickxellomycotina</taxon>
        <taxon>Kickxellomycetes</taxon>
        <taxon>Kickxellales</taxon>
        <taxon>Kickxellaceae</taxon>
        <taxon>Coemansia</taxon>
    </lineage>
</organism>
<reference evidence="1" key="1">
    <citation type="submission" date="2022-07" db="EMBL/GenBank/DDBJ databases">
        <title>Phylogenomic reconstructions and comparative analyses of Kickxellomycotina fungi.</title>
        <authorList>
            <person name="Reynolds N.K."/>
            <person name="Stajich J.E."/>
            <person name="Barry K."/>
            <person name="Grigoriev I.V."/>
            <person name="Crous P."/>
            <person name="Smith M.E."/>
        </authorList>
    </citation>
    <scope>NUCLEOTIDE SEQUENCE</scope>
    <source>
        <strain evidence="1">CBS 190363</strain>
    </source>
</reference>
<proteinExistence type="predicted"/>
<sequence>MPRAIASLPARAEAAVAAATGSHDLSSCGFTDSLLSSVTNSGIGLGHGSKLVGRKRSLDNVENIPPLGLDRSVAAGATGIEKSAVSLLDLTAAAQVSQSQQKRRRAIITCSSPGASSGGGGPQRVVSNPRQAAVLPPNGGLLRSLSSVAQKSSAANGTSSSHKLPARLGRLPKRNLKPLDFSSANHHSSKSSTALNGNVQQRTAASILSLPVSPAQTSPLGLQPADGLRLATSSPSIPLSREASVVSDNPGHNHHPTPPSTEPRRQSAFSGLLASAYQRASTKRSSKRALCFDGPKAEDESLQEYDAVLGARCPVIGLPGGLFDSQKSGIDSLRREQNERGASMFSEMTRTVQQAQRAFEVAVTEQSTRGRPRGRQSKAAAAAATGGKTRGQQQSAGKGVASKRAISECKYCGKQYKYHAKLASHEQHCASRLEALLYSADEHEQHIIHCLCGPRHDRPVGERDDLPMVQCDNCLLWLHIECVHIDEDNLPEEFFCPRCDDASEDSHAKKNVNTPSTPKRRNAPTAASLMMSPQSSRLATLLAGVPDAGADTDTEDESTMFRAKAKPGANAPQRRRRTGGGGSAEHDSDVSSSDDTMSISMSEATRLHRRGGGSSVKACKSPIVPRMAQSEAGASPAYTPALHRRRVRAGLDGASQVVLTDAPSSDFLGLPLPETIFSVKPGLGSSAMVGAGALSIAPELCSQQASMDDLTHFLSTAQPQWSLAQLSDMLGTGAPHPSGASDMIGGGNSSFYIDQTLADLGLGASSIAQSQEAGAATGAAANGGFETAAASLSELVDLPVDNDFSALLESFANGNNGGGGADADPYSSMGVGSSYGGLLSDDIMLELNSCMPISGPIGGSTSTGTASGAAVGGGGGRLIGARLNGGEIEIGSSSTITLMHDNSSLCSMDNVRPPQRPLPAQARPPPGMPGMMMARANSVRGILPRGGGGGGNRQVTALPPLPKPAALPTAISLSLPSNPPSTTGLGELDVGQLLMGVRSSSQMLDWSTAADAGGDGLEMELEGLINFDA</sequence>
<keyword evidence="2" id="KW-1185">Reference proteome</keyword>